<dbReference type="RefSeq" id="WP_348390639.1">
    <property type="nucleotide sequence ID" value="NZ_CP134145.1"/>
</dbReference>
<accession>A0ABY9TRQ6</accession>
<keyword evidence="2" id="KW-0547">Nucleotide-binding</keyword>
<dbReference type="InterPro" id="IPR050763">
    <property type="entry name" value="ABC_transporter_ATP-binding"/>
</dbReference>
<evidence type="ECO:0000313" key="6">
    <source>
        <dbReference type="Proteomes" id="UP001258994"/>
    </source>
</evidence>
<dbReference type="PANTHER" id="PTHR42711:SF17">
    <property type="entry name" value="ABC TRANSPORTER ATP-BINDING PROTEIN"/>
    <property type="match status" value="1"/>
</dbReference>
<protein>
    <submittedName>
        <fullName evidence="5">ABC transporter ATP-binding protein</fullName>
    </submittedName>
</protein>
<keyword evidence="6" id="KW-1185">Reference proteome</keyword>
<evidence type="ECO:0000313" key="5">
    <source>
        <dbReference type="EMBL" id="WNC71506.1"/>
    </source>
</evidence>
<keyword evidence="1" id="KW-0813">Transport</keyword>
<dbReference type="Pfam" id="PF00005">
    <property type="entry name" value="ABC_tran"/>
    <property type="match status" value="1"/>
</dbReference>
<dbReference type="PROSITE" id="PS50893">
    <property type="entry name" value="ABC_TRANSPORTER_2"/>
    <property type="match status" value="1"/>
</dbReference>
<evidence type="ECO:0000256" key="2">
    <source>
        <dbReference type="ARBA" id="ARBA00022741"/>
    </source>
</evidence>
<proteinExistence type="predicted"/>
<dbReference type="SMART" id="SM00382">
    <property type="entry name" value="AAA"/>
    <property type="match status" value="1"/>
</dbReference>
<dbReference type="SUPFAM" id="SSF52540">
    <property type="entry name" value="P-loop containing nucleoside triphosphate hydrolases"/>
    <property type="match status" value="1"/>
</dbReference>
<dbReference type="Gene3D" id="3.40.50.300">
    <property type="entry name" value="P-loop containing nucleotide triphosphate hydrolases"/>
    <property type="match status" value="1"/>
</dbReference>
<dbReference type="PROSITE" id="PS00211">
    <property type="entry name" value="ABC_TRANSPORTER_1"/>
    <property type="match status" value="1"/>
</dbReference>
<evidence type="ECO:0000259" key="4">
    <source>
        <dbReference type="PROSITE" id="PS50893"/>
    </source>
</evidence>
<reference evidence="6" key="1">
    <citation type="submission" date="2023-09" db="EMBL/GenBank/DDBJ databases">
        <authorList>
            <person name="Li S."/>
            <person name="Li X."/>
            <person name="Zhang C."/>
            <person name="Zhao Z."/>
        </authorList>
    </citation>
    <scope>NUCLEOTIDE SEQUENCE [LARGE SCALE GENOMIC DNA]</scope>
    <source>
        <strain evidence="6">SQ149</strain>
    </source>
</reference>
<dbReference type="InterPro" id="IPR027417">
    <property type="entry name" value="P-loop_NTPase"/>
</dbReference>
<dbReference type="InterPro" id="IPR017871">
    <property type="entry name" value="ABC_transporter-like_CS"/>
</dbReference>
<dbReference type="EMBL" id="CP134145">
    <property type="protein sequence ID" value="WNC71506.1"/>
    <property type="molecule type" value="Genomic_DNA"/>
</dbReference>
<feature type="domain" description="ABC transporter" evidence="4">
    <location>
        <begin position="4"/>
        <end position="225"/>
    </location>
</feature>
<dbReference type="Proteomes" id="UP001258994">
    <property type="component" value="Chromosome"/>
</dbReference>
<keyword evidence="3 5" id="KW-0067">ATP-binding</keyword>
<evidence type="ECO:0000256" key="3">
    <source>
        <dbReference type="ARBA" id="ARBA00022840"/>
    </source>
</evidence>
<name>A0ABY9TRQ6_9GAMM</name>
<dbReference type="PANTHER" id="PTHR42711">
    <property type="entry name" value="ABC TRANSPORTER ATP-BINDING PROTEIN"/>
    <property type="match status" value="1"/>
</dbReference>
<organism evidence="5 6">
    <name type="scientific">Thalassotalea psychrophila</name>
    <dbReference type="NCBI Taxonomy" id="3065647"/>
    <lineage>
        <taxon>Bacteria</taxon>
        <taxon>Pseudomonadati</taxon>
        <taxon>Pseudomonadota</taxon>
        <taxon>Gammaproteobacteria</taxon>
        <taxon>Alteromonadales</taxon>
        <taxon>Colwelliaceae</taxon>
        <taxon>Thalassotalea</taxon>
    </lineage>
</organism>
<sequence length="295" mass="33114">MKIITVENLTKHYKDVKAVDDVSFDIIKGHCFGLLGPNGAGKTTTIEIMEGIINKTSGKVKYNTQADADVSQLIGIQFQNTALQDFLTVTETLNLFSSFYEKTLSNETLIELCDLSEFVDRDNRLLSGGQRQRLLLALALINDPEIVFLDEPTTGLDPQSRRHFWQLIKNIKAQGKTVILTTHYMDEAEQLCDNIVIMDNGKIIEQGSPKQLLTRHFKQVFIYLPIENVSQERVKKQQWNIDGNHVEIKTSNVEKTVKELIELAVPLTGLHIKSANLDDLFLKLTGHSLGGAGHV</sequence>
<evidence type="ECO:0000256" key="1">
    <source>
        <dbReference type="ARBA" id="ARBA00022448"/>
    </source>
</evidence>
<dbReference type="GO" id="GO:0005524">
    <property type="term" value="F:ATP binding"/>
    <property type="evidence" value="ECO:0007669"/>
    <property type="project" value="UniProtKB-KW"/>
</dbReference>
<gene>
    <name evidence="5" type="ORF">RGQ13_15445</name>
</gene>
<dbReference type="InterPro" id="IPR003439">
    <property type="entry name" value="ABC_transporter-like_ATP-bd"/>
</dbReference>
<dbReference type="InterPro" id="IPR003593">
    <property type="entry name" value="AAA+_ATPase"/>
</dbReference>